<dbReference type="InterPro" id="IPR000182">
    <property type="entry name" value="GNAT_dom"/>
</dbReference>
<dbReference type="PANTHER" id="PTHR13947:SF37">
    <property type="entry name" value="LD18367P"/>
    <property type="match status" value="1"/>
</dbReference>
<evidence type="ECO:0000259" key="2">
    <source>
        <dbReference type="PROSITE" id="PS51186"/>
    </source>
</evidence>
<proteinExistence type="predicted"/>
<keyword evidence="1 3" id="KW-0808">Transferase</keyword>
<dbReference type="AlphaFoldDB" id="A0A662Z5D3"/>
<accession>A0A662Z5D3</accession>
<dbReference type="PANTHER" id="PTHR13947">
    <property type="entry name" value="GNAT FAMILY N-ACETYLTRANSFERASE"/>
    <property type="match status" value="1"/>
</dbReference>
<dbReference type="EMBL" id="FOIT01000007">
    <property type="protein sequence ID" value="SEW18223.1"/>
    <property type="molecule type" value="Genomic_DNA"/>
</dbReference>
<keyword evidence="4" id="KW-1185">Reference proteome</keyword>
<sequence>MMIKTIEQVNEEVMELLLVADPSRGQVEGYLVNSTIFIYEDGDEIVGVIVLKQHDETYTEIMNVSVRESHRGRGIAKELMRKAVDYSRELDVNHVDIATANSSINQLALYQKSGFRITDINRNHFLNHYETPIWENGIQAKDQLVLTYEL</sequence>
<evidence type="ECO:0000313" key="4">
    <source>
        <dbReference type="Proteomes" id="UP000243605"/>
    </source>
</evidence>
<name>A0A662Z5D3_9STAP</name>
<reference evidence="3 4" key="1">
    <citation type="submission" date="2016-10" db="EMBL/GenBank/DDBJ databases">
        <authorList>
            <person name="Varghese N."/>
            <person name="Submissions S."/>
        </authorList>
    </citation>
    <scope>NUCLEOTIDE SEQUENCE [LARGE SCALE GENOMIC DNA]</scope>
    <source>
        <strain evidence="3 4">IBRC-M10081</strain>
    </source>
</reference>
<dbReference type="PROSITE" id="PS51186">
    <property type="entry name" value="GNAT"/>
    <property type="match status" value="1"/>
</dbReference>
<dbReference type="RefSeq" id="WP_091476614.1">
    <property type="nucleotide sequence ID" value="NZ_JBHSAR010000004.1"/>
</dbReference>
<feature type="domain" description="N-acetyltransferase" evidence="2">
    <location>
        <begin position="1"/>
        <end position="136"/>
    </location>
</feature>
<dbReference type="GO" id="GO:0008080">
    <property type="term" value="F:N-acetyltransferase activity"/>
    <property type="evidence" value="ECO:0007669"/>
    <property type="project" value="InterPro"/>
</dbReference>
<dbReference type="Gene3D" id="3.40.630.30">
    <property type="match status" value="1"/>
</dbReference>
<dbReference type="OrthoDB" id="162775at2"/>
<dbReference type="CDD" id="cd04301">
    <property type="entry name" value="NAT_SF"/>
    <property type="match status" value="1"/>
</dbReference>
<evidence type="ECO:0000256" key="1">
    <source>
        <dbReference type="ARBA" id="ARBA00022679"/>
    </source>
</evidence>
<dbReference type="InterPro" id="IPR016181">
    <property type="entry name" value="Acyl_CoA_acyltransferase"/>
</dbReference>
<protein>
    <submittedName>
        <fullName evidence="3">Acetyltransferase (GNAT) family protein</fullName>
    </submittedName>
</protein>
<dbReference type="Proteomes" id="UP000243605">
    <property type="component" value="Unassembled WGS sequence"/>
</dbReference>
<dbReference type="SUPFAM" id="SSF55729">
    <property type="entry name" value="Acyl-CoA N-acyltransferases (Nat)"/>
    <property type="match status" value="1"/>
</dbReference>
<organism evidence="3 4">
    <name type="scientific">Aliicoccus persicus</name>
    <dbReference type="NCBI Taxonomy" id="930138"/>
    <lineage>
        <taxon>Bacteria</taxon>
        <taxon>Bacillati</taxon>
        <taxon>Bacillota</taxon>
        <taxon>Bacilli</taxon>
        <taxon>Bacillales</taxon>
        <taxon>Staphylococcaceae</taxon>
        <taxon>Aliicoccus</taxon>
    </lineage>
</organism>
<gene>
    <name evidence="3" type="ORF">SAMN05192557_2011</name>
</gene>
<evidence type="ECO:0000313" key="3">
    <source>
        <dbReference type="EMBL" id="SEW18223.1"/>
    </source>
</evidence>
<dbReference type="Pfam" id="PF00583">
    <property type="entry name" value="Acetyltransf_1"/>
    <property type="match status" value="1"/>
</dbReference>
<dbReference type="InterPro" id="IPR050769">
    <property type="entry name" value="NAT_camello-type"/>
</dbReference>